<dbReference type="InterPro" id="IPR006027">
    <property type="entry name" value="NusB_RsmB_TIM44"/>
</dbReference>
<protein>
    <recommendedName>
        <fullName evidence="7">NusB/RsmB/TIM44 domain-containing protein</fullName>
    </recommendedName>
</protein>
<evidence type="ECO:0000259" key="7">
    <source>
        <dbReference type="Pfam" id="PF01029"/>
    </source>
</evidence>
<sequence length="182" mass="20286">MSARRKARILAFQALYAWEASDSSLEELLGLTWLDAGKLSQMDEETLAFTRLMIAQAVENVSEIDRRISRHLAHWPFERLKKVDLAILRMGAVCLLYQPEISPGISIDEAIEIAKEYGSEESYKFINGVLDGIRRDLESERARLATGGNSRPAAAPAGDSDTTIESSYGPVARKNNDDQKKE</sequence>
<evidence type="ECO:0000256" key="2">
    <source>
        <dbReference type="ARBA" id="ARBA00022814"/>
    </source>
</evidence>
<dbReference type="EMBL" id="VSSQ01000008">
    <property type="protein sequence ID" value="MPL59137.1"/>
    <property type="molecule type" value="Genomic_DNA"/>
</dbReference>
<dbReference type="AlphaFoldDB" id="A0A644SXZ2"/>
<dbReference type="GO" id="GO:0006353">
    <property type="term" value="P:DNA-templated transcription termination"/>
    <property type="evidence" value="ECO:0007669"/>
    <property type="project" value="InterPro"/>
</dbReference>
<feature type="region of interest" description="Disordered" evidence="6">
    <location>
        <begin position="141"/>
        <end position="182"/>
    </location>
</feature>
<evidence type="ECO:0000256" key="4">
    <source>
        <dbReference type="ARBA" id="ARBA00023015"/>
    </source>
</evidence>
<dbReference type="CDD" id="cd00619">
    <property type="entry name" value="Terminator_NusB"/>
    <property type="match status" value="1"/>
</dbReference>
<accession>A0A644SXZ2</accession>
<dbReference type="InterPro" id="IPR011605">
    <property type="entry name" value="NusB_fam"/>
</dbReference>
<evidence type="ECO:0000256" key="3">
    <source>
        <dbReference type="ARBA" id="ARBA00022884"/>
    </source>
</evidence>
<dbReference type="PANTHER" id="PTHR11078:SF3">
    <property type="entry name" value="ANTITERMINATION NUSB DOMAIN-CONTAINING PROTEIN"/>
    <property type="match status" value="1"/>
</dbReference>
<keyword evidence="3" id="KW-0694">RNA-binding</keyword>
<dbReference type="SUPFAM" id="SSF48013">
    <property type="entry name" value="NusB-like"/>
    <property type="match status" value="1"/>
</dbReference>
<comment type="caution">
    <text evidence="8">The sequence shown here is derived from an EMBL/GenBank/DDBJ whole genome shotgun (WGS) entry which is preliminary data.</text>
</comment>
<dbReference type="GO" id="GO:0031564">
    <property type="term" value="P:transcription antitermination"/>
    <property type="evidence" value="ECO:0007669"/>
    <property type="project" value="UniProtKB-KW"/>
</dbReference>
<dbReference type="NCBIfam" id="TIGR01951">
    <property type="entry name" value="nusB"/>
    <property type="match status" value="1"/>
</dbReference>
<dbReference type="GO" id="GO:0003723">
    <property type="term" value="F:RNA binding"/>
    <property type="evidence" value="ECO:0007669"/>
    <property type="project" value="UniProtKB-KW"/>
</dbReference>
<keyword evidence="5" id="KW-0804">Transcription</keyword>
<dbReference type="GO" id="GO:0005829">
    <property type="term" value="C:cytosol"/>
    <property type="evidence" value="ECO:0007669"/>
    <property type="project" value="TreeGrafter"/>
</dbReference>
<feature type="domain" description="NusB/RsmB/TIM44" evidence="7">
    <location>
        <begin position="5"/>
        <end position="134"/>
    </location>
</feature>
<reference evidence="8" key="1">
    <citation type="submission" date="2019-08" db="EMBL/GenBank/DDBJ databases">
        <authorList>
            <person name="Kucharzyk K."/>
            <person name="Murdoch R.W."/>
            <person name="Higgins S."/>
            <person name="Loffler F."/>
        </authorList>
    </citation>
    <scope>NUCLEOTIDE SEQUENCE</scope>
</reference>
<organism evidence="8">
    <name type="scientific">bioreactor metagenome</name>
    <dbReference type="NCBI Taxonomy" id="1076179"/>
    <lineage>
        <taxon>unclassified sequences</taxon>
        <taxon>metagenomes</taxon>
        <taxon>ecological metagenomes</taxon>
    </lineage>
</organism>
<dbReference type="InterPro" id="IPR035926">
    <property type="entry name" value="NusB-like_sf"/>
</dbReference>
<evidence type="ECO:0000256" key="1">
    <source>
        <dbReference type="ARBA" id="ARBA00005952"/>
    </source>
</evidence>
<evidence type="ECO:0000256" key="5">
    <source>
        <dbReference type="ARBA" id="ARBA00023163"/>
    </source>
</evidence>
<name>A0A644SXZ2_9ZZZZ</name>
<dbReference type="HAMAP" id="MF_00073">
    <property type="entry name" value="NusB"/>
    <property type="match status" value="1"/>
</dbReference>
<dbReference type="PANTHER" id="PTHR11078">
    <property type="entry name" value="N UTILIZATION SUBSTANCE PROTEIN B-RELATED"/>
    <property type="match status" value="1"/>
</dbReference>
<evidence type="ECO:0000256" key="6">
    <source>
        <dbReference type="SAM" id="MobiDB-lite"/>
    </source>
</evidence>
<proteinExistence type="inferred from homology"/>
<dbReference type="Pfam" id="PF01029">
    <property type="entry name" value="NusB"/>
    <property type="match status" value="1"/>
</dbReference>
<keyword evidence="2" id="KW-0889">Transcription antitermination</keyword>
<comment type="similarity">
    <text evidence="1">Belongs to the NusB family.</text>
</comment>
<gene>
    <name evidence="8" type="ORF">SDC9_04685</name>
</gene>
<evidence type="ECO:0000313" key="8">
    <source>
        <dbReference type="EMBL" id="MPL59137.1"/>
    </source>
</evidence>
<dbReference type="Gene3D" id="1.10.940.10">
    <property type="entry name" value="NusB-like"/>
    <property type="match status" value="1"/>
</dbReference>
<keyword evidence="4" id="KW-0805">Transcription regulation</keyword>